<dbReference type="SUPFAM" id="SSF52833">
    <property type="entry name" value="Thioredoxin-like"/>
    <property type="match status" value="1"/>
</dbReference>
<evidence type="ECO:0000256" key="11">
    <source>
        <dbReference type="ARBA" id="ARBA00023136"/>
    </source>
</evidence>
<comment type="subcellular location">
    <subcellularLocation>
        <location evidence="2">Cytoplasm</location>
    </subcellularLocation>
    <subcellularLocation>
        <location evidence="1">Membrane</location>
        <topology evidence="1">Single-pass membrane protein</topology>
    </subcellularLocation>
</comment>
<reference evidence="18 19" key="1">
    <citation type="submission" date="2024-08" db="EMBL/GenBank/DDBJ databases">
        <title>The draft genome of Apodemus speciosus.</title>
        <authorList>
            <person name="Nabeshima K."/>
            <person name="Suzuki S."/>
            <person name="Onuma M."/>
        </authorList>
    </citation>
    <scope>NUCLEOTIDE SEQUENCE [LARGE SCALE GENOMIC DNA]</scope>
    <source>
        <strain evidence="18">IB14-021</strain>
    </source>
</reference>
<evidence type="ECO:0000256" key="9">
    <source>
        <dbReference type="ARBA" id="ARBA00023002"/>
    </source>
</evidence>
<comment type="caution">
    <text evidence="18">The sequence shown here is derived from an EMBL/GenBank/DDBJ whole genome shotgun (WGS) entry which is preliminary data.</text>
</comment>
<evidence type="ECO:0000256" key="8">
    <source>
        <dbReference type="ARBA" id="ARBA00022989"/>
    </source>
</evidence>
<accession>A0ABQ0EH01</accession>
<evidence type="ECO:0000256" key="3">
    <source>
        <dbReference type="ARBA" id="ARBA00007655"/>
    </source>
</evidence>
<name>A0ABQ0EH01_APOSI</name>
<evidence type="ECO:0000313" key="19">
    <source>
        <dbReference type="Proteomes" id="UP001623349"/>
    </source>
</evidence>
<dbReference type="InterPro" id="IPR053823">
    <property type="entry name" value="CLIC_N"/>
</dbReference>
<dbReference type="PANTHER" id="PTHR45476:SF7">
    <property type="entry name" value="CHLORIDE INTRACELLULAR CHANNEL 3"/>
    <property type="match status" value="1"/>
</dbReference>
<keyword evidence="14" id="KW-0407">Ion channel</keyword>
<feature type="compositionally biased region" description="Low complexity" evidence="16">
    <location>
        <begin position="100"/>
        <end position="111"/>
    </location>
</feature>
<evidence type="ECO:0000256" key="6">
    <source>
        <dbReference type="ARBA" id="ARBA00022692"/>
    </source>
</evidence>
<evidence type="ECO:0000256" key="14">
    <source>
        <dbReference type="ARBA" id="ARBA00023303"/>
    </source>
</evidence>
<protein>
    <submittedName>
        <fullName evidence="18">Chloride intracellular channel protein 3</fullName>
    </submittedName>
</protein>
<gene>
    <name evidence="18" type="ORF">APTSU1_000130000</name>
</gene>
<dbReference type="InterPro" id="IPR036249">
    <property type="entry name" value="Thioredoxin-like_sf"/>
</dbReference>
<evidence type="ECO:0000313" key="18">
    <source>
        <dbReference type="EMBL" id="GAB1286070.1"/>
    </source>
</evidence>
<feature type="domain" description="GST N-terminal" evidence="17">
    <location>
        <begin position="15"/>
        <end position="93"/>
    </location>
</feature>
<comment type="similarity">
    <text evidence="3">Belongs to the chloride channel CLIC family.</text>
</comment>
<evidence type="ECO:0000256" key="1">
    <source>
        <dbReference type="ARBA" id="ARBA00004167"/>
    </source>
</evidence>
<dbReference type="Proteomes" id="UP001623349">
    <property type="component" value="Unassembled WGS sequence"/>
</dbReference>
<evidence type="ECO:0000256" key="12">
    <source>
        <dbReference type="ARBA" id="ARBA00023173"/>
    </source>
</evidence>
<dbReference type="PRINTS" id="PR01263">
    <property type="entry name" value="INTCLCHANNEL"/>
</dbReference>
<evidence type="ECO:0000256" key="5">
    <source>
        <dbReference type="ARBA" id="ARBA00022490"/>
    </source>
</evidence>
<sequence length="225" mass="25402">MAETTKLQLFVKREASEDGESVGHCPSCQRLFMVLLLKGVPFTLTTVDTRRALDVLKDFAPGSQLPILLHDGDAKTDTLQIEEFLEETLGPPDPTRQAMTSSTSSLPSSRTRCPHRTMQLLRALTRLDSYLRAPLDHELAQEPHLRESRRRFLDGDQFTLADCSLLPKLHIVDTVCAHFRQLPIPAELSSVRRYLDSALQEKEFKYTCPHSAEILAAYQPAVHPR</sequence>
<dbReference type="InterPro" id="IPR002946">
    <property type="entry name" value="CLIC"/>
</dbReference>
<keyword evidence="19" id="KW-1185">Reference proteome</keyword>
<keyword evidence="4" id="KW-0813">Transport</keyword>
<dbReference type="Pfam" id="PF22441">
    <property type="entry name" value="CLIC-like_N"/>
    <property type="match status" value="1"/>
</dbReference>
<keyword evidence="10" id="KW-0406">Ion transport</keyword>
<dbReference type="CDD" id="cd03061">
    <property type="entry name" value="GST_N_CLIC"/>
    <property type="match status" value="1"/>
</dbReference>
<keyword evidence="5" id="KW-0963">Cytoplasm</keyword>
<evidence type="ECO:0000256" key="13">
    <source>
        <dbReference type="ARBA" id="ARBA00023214"/>
    </source>
</evidence>
<evidence type="ECO:0000256" key="10">
    <source>
        <dbReference type="ARBA" id="ARBA00023065"/>
    </source>
</evidence>
<keyword evidence="7" id="KW-0851">Voltage-gated channel</keyword>
<dbReference type="Pfam" id="PF13410">
    <property type="entry name" value="GST_C_2"/>
    <property type="match status" value="1"/>
</dbReference>
<keyword evidence="9" id="KW-0560">Oxidoreductase</keyword>
<dbReference type="EMBL" id="BAAFST010000002">
    <property type="protein sequence ID" value="GAB1286070.1"/>
    <property type="molecule type" value="Genomic_DNA"/>
</dbReference>
<evidence type="ECO:0000256" key="7">
    <source>
        <dbReference type="ARBA" id="ARBA00022882"/>
    </source>
</evidence>
<dbReference type="Gene3D" id="1.20.1050.10">
    <property type="match status" value="1"/>
</dbReference>
<dbReference type="PANTHER" id="PTHR45476">
    <property type="entry name" value="CHLORIDE INTRACELLULAR CHANNEL PROTEIN 6-RELATED"/>
    <property type="match status" value="1"/>
</dbReference>
<keyword evidence="8" id="KW-1133">Transmembrane helix</keyword>
<dbReference type="PROSITE" id="PS50404">
    <property type="entry name" value="GST_NTER"/>
    <property type="match status" value="1"/>
</dbReference>
<dbReference type="InterPro" id="IPR036282">
    <property type="entry name" value="Glutathione-S-Trfase_C_sf"/>
</dbReference>
<organism evidence="18 19">
    <name type="scientific">Apodemus speciosus</name>
    <name type="common">Large Japanese field mouse</name>
    <dbReference type="NCBI Taxonomy" id="105296"/>
    <lineage>
        <taxon>Eukaryota</taxon>
        <taxon>Metazoa</taxon>
        <taxon>Chordata</taxon>
        <taxon>Craniata</taxon>
        <taxon>Vertebrata</taxon>
        <taxon>Euteleostomi</taxon>
        <taxon>Mammalia</taxon>
        <taxon>Eutheria</taxon>
        <taxon>Euarchontoglires</taxon>
        <taxon>Glires</taxon>
        <taxon>Rodentia</taxon>
        <taxon>Myomorpha</taxon>
        <taxon>Muroidea</taxon>
        <taxon>Muridae</taxon>
        <taxon>Murinae</taxon>
        <taxon>Apodemus</taxon>
    </lineage>
</organism>
<evidence type="ECO:0000256" key="2">
    <source>
        <dbReference type="ARBA" id="ARBA00004496"/>
    </source>
</evidence>
<proteinExistence type="inferred from homology"/>
<feature type="region of interest" description="Disordered" evidence="16">
    <location>
        <begin position="88"/>
        <end position="112"/>
    </location>
</feature>
<evidence type="ECO:0000256" key="16">
    <source>
        <dbReference type="SAM" id="MobiDB-lite"/>
    </source>
</evidence>
<keyword evidence="6" id="KW-0812">Transmembrane</keyword>
<keyword evidence="13" id="KW-0868">Chloride</keyword>
<keyword evidence="11" id="KW-0472">Membrane</keyword>
<dbReference type="SUPFAM" id="SSF47616">
    <property type="entry name" value="GST C-terminal domain-like"/>
    <property type="match status" value="1"/>
</dbReference>
<comment type="catalytic activity">
    <reaction evidence="15">
        <text>chloride(in) = chloride(out)</text>
        <dbReference type="Rhea" id="RHEA:29823"/>
        <dbReference type="ChEBI" id="CHEBI:17996"/>
    </reaction>
</comment>
<keyword evidence="12" id="KW-0869">Chloride channel</keyword>
<evidence type="ECO:0000256" key="15">
    <source>
        <dbReference type="ARBA" id="ARBA00024167"/>
    </source>
</evidence>
<dbReference type="InterPro" id="IPR004045">
    <property type="entry name" value="Glutathione_S-Trfase_N"/>
</dbReference>
<dbReference type="Gene3D" id="3.40.30.10">
    <property type="entry name" value="Glutaredoxin"/>
    <property type="match status" value="1"/>
</dbReference>
<evidence type="ECO:0000256" key="4">
    <source>
        <dbReference type="ARBA" id="ARBA00022448"/>
    </source>
</evidence>
<evidence type="ECO:0000259" key="17">
    <source>
        <dbReference type="PROSITE" id="PS50404"/>
    </source>
</evidence>